<accession>A0A9P5WYB9</accession>
<feature type="domain" description="DUF6593" evidence="1">
    <location>
        <begin position="29"/>
        <end position="186"/>
    </location>
</feature>
<comment type="caution">
    <text evidence="2">The sequence shown here is derived from an EMBL/GenBank/DDBJ whole genome shotgun (WGS) entry which is preliminary data.</text>
</comment>
<name>A0A9P5WYB9_9AGAR</name>
<proteinExistence type="predicted"/>
<sequence>MNSGNDSQVTLVSPTLNNEPPLVIVFGQDDSRNIVMKRSGGRGEVLYRVETDKSKTRTSVYDSQSNVPVAVVETKDLFGFDKITIGGGKRQKIRKWISGYGVLQTFPKTFEKDGKHYHWRENIIKQLALYSDDDSAHPIAWYERDKIRVVDGVLRGIGAFIAMEEAGIQIQDHVVLSLLVIESQIRRGEAGGLAEGKGRLL</sequence>
<dbReference type="InterPro" id="IPR046528">
    <property type="entry name" value="DUF6593"/>
</dbReference>
<dbReference type="EMBL" id="MU152407">
    <property type="protein sequence ID" value="KAF9440595.1"/>
    <property type="molecule type" value="Genomic_DNA"/>
</dbReference>
<evidence type="ECO:0000313" key="3">
    <source>
        <dbReference type="Proteomes" id="UP000807342"/>
    </source>
</evidence>
<reference evidence="2" key="1">
    <citation type="submission" date="2020-11" db="EMBL/GenBank/DDBJ databases">
        <authorList>
            <consortium name="DOE Joint Genome Institute"/>
            <person name="Ahrendt S."/>
            <person name="Riley R."/>
            <person name="Andreopoulos W."/>
            <person name="Labutti K."/>
            <person name="Pangilinan J."/>
            <person name="Ruiz-Duenas F.J."/>
            <person name="Barrasa J.M."/>
            <person name="Sanchez-Garcia M."/>
            <person name="Camarero S."/>
            <person name="Miyauchi S."/>
            <person name="Serrano A."/>
            <person name="Linde D."/>
            <person name="Babiker R."/>
            <person name="Drula E."/>
            <person name="Ayuso-Fernandez I."/>
            <person name="Pacheco R."/>
            <person name="Padilla G."/>
            <person name="Ferreira P."/>
            <person name="Barriuso J."/>
            <person name="Kellner H."/>
            <person name="Castanera R."/>
            <person name="Alfaro M."/>
            <person name="Ramirez L."/>
            <person name="Pisabarro A.G."/>
            <person name="Kuo A."/>
            <person name="Tritt A."/>
            <person name="Lipzen A."/>
            <person name="He G."/>
            <person name="Yan M."/>
            <person name="Ng V."/>
            <person name="Cullen D."/>
            <person name="Martin F."/>
            <person name="Rosso M.-N."/>
            <person name="Henrissat B."/>
            <person name="Hibbett D."/>
            <person name="Martinez A.T."/>
            <person name="Grigoriev I.V."/>
        </authorList>
    </citation>
    <scope>NUCLEOTIDE SEQUENCE</scope>
    <source>
        <strain evidence="2">MF-IS2</strain>
    </source>
</reference>
<dbReference type="Pfam" id="PF20236">
    <property type="entry name" value="DUF6593"/>
    <property type="match status" value="1"/>
</dbReference>
<gene>
    <name evidence="2" type="ORF">P691DRAFT_801818</name>
</gene>
<dbReference type="AlphaFoldDB" id="A0A9P5WYB9"/>
<evidence type="ECO:0000259" key="1">
    <source>
        <dbReference type="Pfam" id="PF20236"/>
    </source>
</evidence>
<protein>
    <recommendedName>
        <fullName evidence="1">DUF6593 domain-containing protein</fullName>
    </recommendedName>
</protein>
<evidence type="ECO:0000313" key="2">
    <source>
        <dbReference type="EMBL" id="KAF9440595.1"/>
    </source>
</evidence>
<dbReference type="Proteomes" id="UP000807342">
    <property type="component" value="Unassembled WGS sequence"/>
</dbReference>
<dbReference type="OrthoDB" id="3256331at2759"/>
<keyword evidence="3" id="KW-1185">Reference proteome</keyword>
<organism evidence="2 3">
    <name type="scientific">Macrolepiota fuliginosa MF-IS2</name>
    <dbReference type="NCBI Taxonomy" id="1400762"/>
    <lineage>
        <taxon>Eukaryota</taxon>
        <taxon>Fungi</taxon>
        <taxon>Dikarya</taxon>
        <taxon>Basidiomycota</taxon>
        <taxon>Agaricomycotina</taxon>
        <taxon>Agaricomycetes</taxon>
        <taxon>Agaricomycetidae</taxon>
        <taxon>Agaricales</taxon>
        <taxon>Agaricineae</taxon>
        <taxon>Agaricaceae</taxon>
        <taxon>Macrolepiota</taxon>
    </lineage>
</organism>